<dbReference type="OrthoDB" id="63519at2"/>
<dbReference type="Gene3D" id="3.40.50.1820">
    <property type="entry name" value="alpha/beta hydrolase"/>
    <property type="match status" value="1"/>
</dbReference>
<sequence length="309" mass="33925">MSSTETICEPRQFTVERDGGVTLVGEVWDPVDPAGDSLDPVEEILMLHGGAQTRHAWSRAARRLSGEGYRVTAMDARGHGDSDWDPEGDYDIHRLAADLEAIVAERFPSRRPVIVGASLGGMTAMLSLGTGKDVARALVLVDVTPKLEAKGVERVGEFMRSGFNGFASLEEAADAIAAYQPQRKRPPNPEGLRKNLRLREDGRWHWHWDPRFAGCASADNAELGNAFFEELVPHITQPTLLIRGSASDIVSDESVRHLRGLLPHAYTMEVPDAGHMVAGDDNAVFLDQLEKFLAEVLDSPPRRETSREA</sequence>
<dbReference type="PRINTS" id="PR00111">
    <property type="entry name" value="ABHYDROLASE"/>
</dbReference>
<dbReference type="GO" id="GO:0016787">
    <property type="term" value="F:hydrolase activity"/>
    <property type="evidence" value="ECO:0007669"/>
    <property type="project" value="UniProtKB-KW"/>
</dbReference>
<organism evidence="2 3">
    <name type="scientific">Dietzia natronolimnaea</name>
    <dbReference type="NCBI Taxonomy" id="161920"/>
    <lineage>
        <taxon>Bacteria</taxon>
        <taxon>Bacillati</taxon>
        <taxon>Actinomycetota</taxon>
        <taxon>Actinomycetes</taxon>
        <taxon>Mycobacteriales</taxon>
        <taxon>Dietziaceae</taxon>
        <taxon>Dietzia</taxon>
    </lineage>
</organism>
<dbReference type="EMBL" id="NTGA01000009">
    <property type="protein sequence ID" value="PAY24127.1"/>
    <property type="molecule type" value="Genomic_DNA"/>
</dbReference>
<comment type="caution">
    <text evidence="2">The sequence shown here is derived from an EMBL/GenBank/DDBJ whole genome shotgun (WGS) entry which is preliminary data.</text>
</comment>
<feature type="domain" description="AB hydrolase-1" evidence="1">
    <location>
        <begin position="44"/>
        <end position="277"/>
    </location>
</feature>
<evidence type="ECO:0000313" key="2">
    <source>
        <dbReference type="EMBL" id="PAY24127.1"/>
    </source>
</evidence>
<name>A0A2A2WSG5_9ACTN</name>
<dbReference type="Pfam" id="PF00561">
    <property type="entry name" value="Abhydrolase_1"/>
    <property type="match status" value="1"/>
</dbReference>
<accession>A0A2A2WSG5</accession>
<dbReference type="RefSeq" id="WP_050797185.1">
    <property type="nucleotide sequence ID" value="NZ_NTGA01000009.1"/>
</dbReference>
<dbReference type="PANTHER" id="PTHR43194:SF2">
    <property type="entry name" value="PEROXISOMAL MEMBRANE PROTEIN LPX1"/>
    <property type="match status" value="1"/>
</dbReference>
<dbReference type="PANTHER" id="PTHR43194">
    <property type="entry name" value="HYDROLASE ALPHA/BETA FOLD FAMILY"/>
    <property type="match status" value="1"/>
</dbReference>
<proteinExistence type="predicted"/>
<evidence type="ECO:0000313" key="3">
    <source>
        <dbReference type="Proteomes" id="UP000218810"/>
    </source>
</evidence>
<protein>
    <submittedName>
        <fullName evidence="2">Alpha/beta hydrolase</fullName>
    </submittedName>
</protein>
<reference evidence="3" key="1">
    <citation type="submission" date="2017-09" db="EMBL/GenBank/DDBJ databases">
        <authorList>
            <person name="Zhang Y."/>
            <person name="Huang X."/>
            <person name="Liu J."/>
            <person name="Lu L."/>
            <person name="Peng K."/>
        </authorList>
    </citation>
    <scope>NUCLEOTIDE SEQUENCE [LARGE SCALE GENOMIC DNA]</scope>
    <source>
        <strain evidence="3">S-XJ-1</strain>
    </source>
</reference>
<dbReference type="InterPro" id="IPR029058">
    <property type="entry name" value="AB_hydrolase_fold"/>
</dbReference>
<dbReference type="InterPro" id="IPR000073">
    <property type="entry name" value="AB_hydrolase_1"/>
</dbReference>
<keyword evidence="2" id="KW-0378">Hydrolase</keyword>
<keyword evidence="3" id="KW-1185">Reference proteome</keyword>
<gene>
    <name evidence="2" type="ORF">CEY15_04970</name>
</gene>
<dbReference type="SUPFAM" id="SSF53474">
    <property type="entry name" value="alpha/beta-Hydrolases"/>
    <property type="match status" value="1"/>
</dbReference>
<dbReference type="AlphaFoldDB" id="A0A2A2WSG5"/>
<evidence type="ECO:0000259" key="1">
    <source>
        <dbReference type="Pfam" id="PF00561"/>
    </source>
</evidence>
<dbReference type="Proteomes" id="UP000218810">
    <property type="component" value="Unassembled WGS sequence"/>
</dbReference>
<dbReference type="InterPro" id="IPR050228">
    <property type="entry name" value="Carboxylesterase_BioH"/>
</dbReference>